<sequence length="209" mass="23249">MQVPSSPRMATTIRGYNRRELSITVLPRLLPRHARDRDLDHASYEDEPTEDPETNGSITSLDCLVVESEYEDDSFDTESPDQASMDASPPSPAPSLSIILPNESDTETAHMLLVSEQHSPTWASRNPSSTSLAASMPTSEDESHGAARFNALMEEVEKVSRTIVSRHVEESDLRLREELQLRRTSRHCPSPGLRPLFLPTLEVGLGRES</sequence>
<keyword evidence="3" id="KW-1185">Reference proteome</keyword>
<dbReference type="EMBL" id="JADNYJ010000089">
    <property type="protein sequence ID" value="KAF8887656.1"/>
    <property type="molecule type" value="Genomic_DNA"/>
</dbReference>
<dbReference type="OrthoDB" id="3263674at2759"/>
<reference evidence="2" key="1">
    <citation type="submission" date="2020-11" db="EMBL/GenBank/DDBJ databases">
        <authorList>
            <consortium name="DOE Joint Genome Institute"/>
            <person name="Ahrendt S."/>
            <person name="Riley R."/>
            <person name="Andreopoulos W."/>
            <person name="LaButti K."/>
            <person name="Pangilinan J."/>
            <person name="Ruiz-duenas F.J."/>
            <person name="Barrasa J.M."/>
            <person name="Sanchez-Garcia M."/>
            <person name="Camarero S."/>
            <person name="Miyauchi S."/>
            <person name="Serrano A."/>
            <person name="Linde D."/>
            <person name="Babiker R."/>
            <person name="Drula E."/>
            <person name="Ayuso-Fernandez I."/>
            <person name="Pacheco R."/>
            <person name="Padilla G."/>
            <person name="Ferreira P."/>
            <person name="Barriuso J."/>
            <person name="Kellner H."/>
            <person name="Castanera R."/>
            <person name="Alfaro M."/>
            <person name="Ramirez L."/>
            <person name="Pisabarro A.G."/>
            <person name="Kuo A."/>
            <person name="Tritt A."/>
            <person name="Lipzen A."/>
            <person name="He G."/>
            <person name="Yan M."/>
            <person name="Ng V."/>
            <person name="Cullen D."/>
            <person name="Martin F."/>
            <person name="Rosso M.-N."/>
            <person name="Henrissat B."/>
            <person name="Hibbett D."/>
            <person name="Martinez A.T."/>
            <person name="Grigoriev I.V."/>
        </authorList>
    </citation>
    <scope>NUCLEOTIDE SEQUENCE</scope>
    <source>
        <strain evidence="2">AH 44721</strain>
    </source>
</reference>
<comment type="caution">
    <text evidence="2">The sequence shown here is derived from an EMBL/GenBank/DDBJ whole genome shotgun (WGS) entry which is preliminary data.</text>
</comment>
<evidence type="ECO:0000313" key="2">
    <source>
        <dbReference type="EMBL" id="KAF8887656.1"/>
    </source>
</evidence>
<feature type="compositionally biased region" description="Polar residues" evidence="1">
    <location>
        <begin position="117"/>
        <end position="138"/>
    </location>
</feature>
<organism evidence="2 3">
    <name type="scientific">Gymnopilus junonius</name>
    <name type="common">Spectacular rustgill mushroom</name>
    <name type="synonym">Gymnopilus spectabilis subsp. junonius</name>
    <dbReference type="NCBI Taxonomy" id="109634"/>
    <lineage>
        <taxon>Eukaryota</taxon>
        <taxon>Fungi</taxon>
        <taxon>Dikarya</taxon>
        <taxon>Basidiomycota</taxon>
        <taxon>Agaricomycotina</taxon>
        <taxon>Agaricomycetes</taxon>
        <taxon>Agaricomycetidae</taxon>
        <taxon>Agaricales</taxon>
        <taxon>Agaricineae</taxon>
        <taxon>Hymenogastraceae</taxon>
        <taxon>Gymnopilus</taxon>
    </lineage>
</organism>
<dbReference type="AlphaFoldDB" id="A0A9P5NJR3"/>
<feature type="compositionally biased region" description="Basic and acidic residues" evidence="1">
    <location>
        <begin position="33"/>
        <end position="44"/>
    </location>
</feature>
<gene>
    <name evidence="2" type="ORF">CPB84DRAFT_1492497</name>
</gene>
<feature type="region of interest" description="Disordered" evidence="1">
    <location>
        <begin position="29"/>
        <end position="99"/>
    </location>
</feature>
<evidence type="ECO:0000256" key="1">
    <source>
        <dbReference type="SAM" id="MobiDB-lite"/>
    </source>
</evidence>
<feature type="region of interest" description="Disordered" evidence="1">
    <location>
        <begin position="117"/>
        <end position="145"/>
    </location>
</feature>
<dbReference type="Proteomes" id="UP000724874">
    <property type="component" value="Unassembled WGS sequence"/>
</dbReference>
<proteinExistence type="predicted"/>
<name>A0A9P5NJR3_GYMJU</name>
<protein>
    <submittedName>
        <fullName evidence="2">Uncharacterized protein</fullName>
    </submittedName>
</protein>
<evidence type="ECO:0000313" key="3">
    <source>
        <dbReference type="Proteomes" id="UP000724874"/>
    </source>
</evidence>
<accession>A0A9P5NJR3</accession>
<feature type="compositionally biased region" description="Low complexity" evidence="1">
    <location>
        <begin position="80"/>
        <end position="99"/>
    </location>
</feature>
<feature type="compositionally biased region" description="Acidic residues" evidence="1">
    <location>
        <begin position="68"/>
        <end position="79"/>
    </location>
</feature>